<evidence type="ECO:0000313" key="2">
    <source>
        <dbReference type="EMBL" id="PON55697.1"/>
    </source>
</evidence>
<feature type="non-terminal residue" evidence="2">
    <location>
        <position position="188"/>
    </location>
</feature>
<accession>A0A2P5C3R6</accession>
<reference evidence="3" key="1">
    <citation type="submission" date="2016-06" db="EMBL/GenBank/DDBJ databases">
        <title>Parallel loss of symbiosis genes in relatives of nitrogen-fixing non-legume Parasponia.</title>
        <authorList>
            <person name="Van Velzen R."/>
            <person name="Holmer R."/>
            <person name="Bu F."/>
            <person name="Rutten L."/>
            <person name="Van Zeijl A."/>
            <person name="Liu W."/>
            <person name="Santuari L."/>
            <person name="Cao Q."/>
            <person name="Sharma T."/>
            <person name="Shen D."/>
            <person name="Roswanjaya Y."/>
            <person name="Wardhani T."/>
            <person name="Kalhor M.S."/>
            <person name="Jansen J."/>
            <person name="Van den Hoogen J."/>
            <person name="Gungor B."/>
            <person name="Hartog M."/>
            <person name="Hontelez J."/>
            <person name="Verver J."/>
            <person name="Yang W.-C."/>
            <person name="Schijlen E."/>
            <person name="Repin R."/>
            <person name="Schilthuizen M."/>
            <person name="Schranz E."/>
            <person name="Heidstra R."/>
            <person name="Miyata K."/>
            <person name="Fedorova E."/>
            <person name="Kohlen W."/>
            <person name="Bisseling T."/>
            <person name="Smit S."/>
            <person name="Geurts R."/>
        </authorList>
    </citation>
    <scope>NUCLEOTIDE SEQUENCE [LARGE SCALE GENOMIC DNA]</scope>
    <source>
        <strain evidence="3">cv. WU1-14</strain>
    </source>
</reference>
<comment type="caution">
    <text evidence="2">The sequence shown here is derived from an EMBL/GenBank/DDBJ whole genome shotgun (WGS) entry which is preliminary data.</text>
</comment>
<dbReference type="EMBL" id="JXTB01000180">
    <property type="protein sequence ID" value="PON55697.1"/>
    <property type="molecule type" value="Genomic_DNA"/>
</dbReference>
<dbReference type="Proteomes" id="UP000237105">
    <property type="component" value="Unassembled WGS sequence"/>
</dbReference>
<protein>
    <submittedName>
        <fullName evidence="2">Uncharacterized protein</fullName>
    </submittedName>
</protein>
<proteinExistence type="predicted"/>
<dbReference type="OrthoDB" id="10314344at2759"/>
<evidence type="ECO:0000313" key="3">
    <source>
        <dbReference type="Proteomes" id="UP000237105"/>
    </source>
</evidence>
<feature type="region of interest" description="Disordered" evidence="1">
    <location>
        <begin position="9"/>
        <end position="37"/>
    </location>
</feature>
<name>A0A2P5C3R6_PARAD</name>
<gene>
    <name evidence="2" type="ORF">PanWU01x14_186490</name>
</gene>
<organism evidence="2 3">
    <name type="scientific">Parasponia andersonii</name>
    <name type="common">Sponia andersonii</name>
    <dbReference type="NCBI Taxonomy" id="3476"/>
    <lineage>
        <taxon>Eukaryota</taxon>
        <taxon>Viridiplantae</taxon>
        <taxon>Streptophyta</taxon>
        <taxon>Embryophyta</taxon>
        <taxon>Tracheophyta</taxon>
        <taxon>Spermatophyta</taxon>
        <taxon>Magnoliopsida</taxon>
        <taxon>eudicotyledons</taxon>
        <taxon>Gunneridae</taxon>
        <taxon>Pentapetalae</taxon>
        <taxon>rosids</taxon>
        <taxon>fabids</taxon>
        <taxon>Rosales</taxon>
        <taxon>Cannabaceae</taxon>
        <taxon>Parasponia</taxon>
    </lineage>
</organism>
<dbReference type="AlphaFoldDB" id="A0A2P5C3R6"/>
<sequence length="188" mass="20844">MEVVIVDVEDRRGLNPQHHRREPQPVRGEPGPREEKGVDQAAVRTAVFSGRNDEIGYGLGPTTPRLRRVVLPVASGLEPVVVSVDGERCNGYDRPVWGDSFRVGFPTRVLCHEAVGGEGDEECDVSAGGDEALGKLQGGVYVTLSWEGYHDEAGPYHCTRRRVMERGIAFLLWRSVAEEEIMCRFFVP</sequence>
<keyword evidence="3" id="KW-1185">Reference proteome</keyword>
<evidence type="ECO:0000256" key="1">
    <source>
        <dbReference type="SAM" id="MobiDB-lite"/>
    </source>
</evidence>